<sequence>MNARPLSFTAARSLRFNSEALHASLCLSLKQTKENLLGTTTSNLLSLATSDSNRLAKFTWLRIWSIRSMTGSTAPHAVVPTVAHKNNGTYPALMSFSIASSSDCGDNENSDENEVERHRKLEEGIPTNLTPLNRVE</sequence>
<name>A0A6N2NLW4_SALVM</name>
<protein>
    <submittedName>
        <fullName evidence="2">Uncharacterized protein</fullName>
    </submittedName>
</protein>
<feature type="compositionally biased region" description="Polar residues" evidence="1">
    <location>
        <begin position="127"/>
        <end position="136"/>
    </location>
</feature>
<accession>A0A6N2NLW4</accession>
<dbReference type="AlphaFoldDB" id="A0A6N2NLW4"/>
<evidence type="ECO:0000256" key="1">
    <source>
        <dbReference type="SAM" id="MobiDB-lite"/>
    </source>
</evidence>
<feature type="compositionally biased region" description="Acidic residues" evidence="1">
    <location>
        <begin position="105"/>
        <end position="114"/>
    </location>
</feature>
<dbReference type="EMBL" id="CAADRP010002318">
    <property type="protein sequence ID" value="VFU66066.1"/>
    <property type="molecule type" value="Genomic_DNA"/>
</dbReference>
<feature type="region of interest" description="Disordered" evidence="1">
    <location>
        <begin position="101"/>
        <end position="136"/>
    </location>
</feature>
<organism evidence="2">
    <name type="scientific">Salix viminalis</name>
    <name type="common">Common osier</name>
    <name type="synonym">Basket willow</name>
    <dbReference type="NCBI Taxonomy" id="40686"/>
    <lineage>
        <taxon>Eukaryota</taxon>
        <taxon>Viridiplantae</taxon>
        <taxon>Streptophyta</taxon>
        <taxon>Embryophyta</taxon>
        <taxon>Tracheophyta</taxon>
        <taxon>Spermatophyta</taxon>
        <taxon>Magnoliopsida</taxon>
        <taxon>eudicotyledons</taxon>
        <taxon>Gunneridae</taxon>
        <taxon>Pentapetalae</taxon>
        <taxon>rosids</taxon>
        <taxon>fabids</taxon>
        <taxon>Malpighiales</taxon>
        <taxon>Salicaceae</taxon>
        <taxon>Saliceae</taxon>
        <taxon>Salix</taxon>
    </lineage>
</organism>
<proteinExistence type="predicted"/>
<gene>
    <name evidence="2" type="ORF">SVIM_LOCUS510278</name>
</gene>
<evidence type="ECO:0000313" key="2">
    <source>
        <dbReference type="EMBL" id="VFU66066.1"/>
    </source>
</evidence>
<reference evidence="2" key="1">
    <citation type="submission" date="2019-03" db="EMBL/GenBank/DDBJ databases">
        <authorList>
            <person name="Mank J."/>
            <person name="Almeida P."/>
        </authorList>
    </citation>
    <scope>NUCLEOTIDE SEQUENCE</scope>
    <source>
        <strain evidence="2">78183</strain>
    </source>
</reference>